<feature type="compositionally biased region" description="Low complexity" evidence="1">
    <location>
        <begin position="135"/>
        <end position="146"/>
    </location>
</feature>
<organism evidence="2 3">
    <name type="scientific">Pelodiscus sinensis</name>
    <name type="common">Chinese softshell turtle</name>
    <name type="synonym">Trionyx sinensis</name>
    <dbReference type="NCBI Taxonomy" id="13735"/>
    <lineage>
        <taxon>Eukaryota</taxon>
        <taxon>Metazoa</taxon>
        <taxon>Chordata</taxon>
        <taxon>Craniata</taxon>
        <taxon>Vertebrata</taxon>
        <taxon>Euteleostomi</taxon>
        <taxon>Archelosauria</taxon>
        <taxon>Testudinata</taxon>
        <taxon>Testudines</taxon>
        <taxon>Cryptodira</taxon>
        <taxon>Trionychia</taxon>
        <taxon>Trionychidae</taxon>
        <taxon>Pelodiscus</taxon>
    </lineage>
</organism>
<accession>K7FB85</accession>
<protein>
    <recommendedName>
        <fullName evidence="4">NHS like 2</fullName>
    </recommendedName>
</protein>
<reference evidence="3" key="2">
    <citation type="journal article" date="2013" name="Nat. Genet.">
        <title>The draft genomes of soft-shell turtle and green sea turtle yield insights into the development and evolution of the turtle-specific body plan.</title>
        <authorList>
            <person name="Wang Z."/>
            <person name="Pascual-Anaya J."/>
            <person name="Zadissa A."/>
            <person name="Li W."/>
            <person name="Niimura Y."/>
            <person name="Huang Z."/>
            <person name="Li C."/>
            <person name="White S."/>
            <person name="Xiong Z."/>
            <person name="Fang D."/>
            <person name="Wang B."/>
            <person name="Ming Y."/>
            <person name="Chen Y."/>
            <person name="Zheng Y."/>
            <person name="Kuraku S."/>
            <person name="Pignatelli M."/>
            <person name="Herrero J."/>
            <person name="Beal K."/>
            <person name="Nozawa M."/>
            <person name="Li Q."/>
            <person name="Wang J."/>
            <person name="Zhang H."/>
            <person name="Yu L."/>
            <person name="Shigenobu S."/>
            <person name="Wang J."/>
            <person name="Liu J."/>
            <person name="Flicek P."/>
            <person name="Searle S."/>
            <person name="Wang J."/>
            <person name="Kuratani S."/>
            <person name="Yin Y."/>
            <person name="Aken B."/>
            <person name="Zhang G."/>
            <person name="Irie N."/>
        </authorList>
    </citation>
    <scope>NUCLEOTIDE SEQUENCE [LARGE SCALE GENOMIC DNA]</scope>
    <source>
        <strain evidence="3">Daiwa-1</strain>
    </source>
</reference>
<proteinExistence type="predicted"/>
<dbReference type="EMBL" id="AGCU01102827">
    <property type="status" value="NOT_ANNOTATED_CDS"/>
    <property type="molecule type" value="Genomic_DNA"/>
</dbReference>
<dbReference type="eggNOG" id="ENOG502QQ7S">
    <property type="taxonomic scope" value="Eukaryota"/>
</dbReference>
<dbReference type="PANTHER" id="PTHR23039:SF2">
    <property type="entry name" value="NHS-LIKE PROTEIN 2"/>
    <property type="match status" value="1"/>
</dbReference>
<feature type="compositionally biased region" description="Polar residues" evidence="1">
    <location>
        <begin position="16"/>
        <end position="29"/>
    </location>
</feature>
<dbReference type="HOGENOM" id="CLU_795826_0_0_1"/>
<evidence type="ECO:0000313" key="3">
    <source>
        <dbReference type="Proteomes" id="UP000007267"/>
    </source>
</evidence>
<dbReference type="Ensembl" id="ENSPSIT00000005324.1">
    <property type="protein sequence ID" value="ENSPSIP00000005295.1"/>
    <property type="gene ID" value="ENSPSIG00000004933.1"/>
</dbReference>
<name>K7FB85_PELSI</name>
<feature type="region of interest" description="Disordered" evidence="1">
    <location>
        <begin position="1"/>
        <end position="175"/>
    </location>
</feature>
<feature type="compositionally biased region" description="Low complexity" evidence="1">
    <location>
        <begin position="77"/>
        <end position="95"/>
    </location>
</feature>
<feature type="region of interest" description="Disordered" evidence="1">
    <location>
        <begin position="203"/>
        <end position="226"/>
    </location>
</feature>
<feature type="region of interest" description="Disordered" evidence="1">
    <location>
        <begin position="266"/>
        <end position="288"/>
    </location>
</feature>
<feature type="compositionally biased region" description="Basic residues" evidence="1">
    <location>
        <begin position="39"/>
        <end position="55"/>
    </location>
</feature>
<evidence type="ECO:0000313" key="2">
    <source>
        <dbReference type="Ensembl" id="ENSPSIP00000005295.1"/>
    </source>
</evidence>
<sequence>YPENRRGSGSYALSYPSASSEGSTSTDNLSLGVEQEAQRRHRAKSISLKKAKKKPSPPMRSVSLIKDGQGAGAEPGLALPQQQPPQSLCLPLEPQSRGMVPTDSQGGPPARDPQSGHFPQHWCLPDWKANDPYRSLSGSSTATGTTVIDCAKTRGRKSSLPPPSPMEKSPKARLSFDLPLTPPMHLDLSGLKMALKGKGKAKVSRHHSDSTFGTKLGPKTSPIQPVMPVVKSPKARLSFDLPLTPPMHLDLSGLKMALKGKGKAKVSRHHSDSTFGTKLGPKTSPIQPVMPVVTQSDLRSVRLRSISRSEEDDEVFVTTRTTEDLFTVIHRYQPTPGMQAPPLRQPPAL</sequence>
<dbReference type="STRING" id="13735.ENSPSIP00000005295"/>
<keyword evidence="3" id="KW-1185">Reference proteome</keyword>
<reference evidence="2" key="3">
    <citation type="submission" date="2025-08" db="UniProtKB">
        <authorList>
            <consortium name="Ensembl"/>
        </authorList>
    </citation>
    <scope>IDENTIFICATION</scope>
</reference>
<dbReference type="EMBL" id="AGCU01102828">
    <property type="status" value="NOT_ANNOTATED_CDS"/>
    <property type="molecule type" value="Genomic_DNA"/>
</dbReference>
<dbReference type="GeneTree" id="ENSGT00950000182963"/>
<dbReference type="PANTHER" id="PTHR23039">
    <property type="entry name" value="NANCE-HORAN SYNDROME PROTEIN"/>
    <property type="match status" value="1"/>
</dbReference>
<reference evidence="3" key="1">
    <citation type="submission" date="2011-10" db="EMBL/GenBank/DDBJ databases">
        <authorList>
            <consortium name="Soft-shell Turtle Genome Consortium"/>
        </authorList>
    </citation>
    <scope>NUCLEOTIDE SEQUENCE [LARGE SCALE GENOMIC DNA]</scope>
    <source>
        <strain evidence="3">Daiwa-1</strain>
    </source>
</reference>
<evidence type="ECO:0008006" key="4">
    <source>
        <dbReference type="Google" id="ProtNLM"/>
    </source>
</evidence>
<dbReference type="GO" id="GO:0030154">
    <property type="term" value="P:cell differentiation"/>
    <property type="evidence" value="ECO:0007669"/>
    <property type="project" value="TreeGrafter"/>
</dbReference>
<reference evidence="2" key="4">
    <citation type="submission" date="2025-09" db="UniProtKB">
        <authorList>
            <consortium name="Ensembl"/>
        </authorList>
    </citation>
    <scope>IDENTIFICATION</scope>
</reference>
<dbReference type="Proteomes" id="UP000007267">
    <property type="component" value="Unassembled WGS sequence"/>
</dbReference>
<dbReference type="AlphaFoldDB" id="K7FB85"/>
<evidence type="ECO:0000256" key="1">
    <source>
        <dbReference type="SAM" id="MobiDB-lite"/>
    </source>
</evidence>